<comment type="caution">
    <text evidence="1">The sequence shown here is derived from an EMBL/GenBank/DDBJ whole genome shotgun (WGS) entry which is preliminary data.</text>
</comment>
<sequence>MKWLPTSLNTFFDGQTWEHYRIDYCGPNLPPCHMTHNRTYLNQSHLLIFHVPDMNWVELPDKEIKNMYNNKIPRVYYSVESPAHD</sequence>
<gene>
    <name evidence="1" type="ORF">GMARGA_LOCUS2898</name>
</gene>
<reference evidence="1 2" key="1">
    <citation type="submission" date="2021-06" db="EMBL/GenBank/DDBJ databases">
        <authorList>
            <person name="Kallberg Y."/>
            <person name="Tangrot J."/>
            <person name="Rosling A."/>
        </authorList>
    </citation>
    <scope>NUCLEOTIDE SEQUENCE [LARGE SCALE GENOMIC DNA]</scope>
    <source>
        <strain evidence="1 2">120-4 pot B 10/14</strain>
    </source>
</reference>
<dbReference type="EMBL" id="CAJVQB010000973">
    <property type="protein sequence ID" value="CAG8515559.1"/>
    <property type="molecule type" value="Genomic_DNA"/>
</dbReference>
<proteinExistence type="predicted"/>
<dbReference type="Proteomes" id="UP000789901">
    <property type="component" value="Unassembled WGS sequence"/>
</dbReference>
<protein>
    <submittedName>
        <fullName evidence="1">4416_t:CDS:1</fullName>
    </submittedName>
</protein>
<evidence type="ECO:0000313" key="2">
    <source>
        <dbReference type="Proteomes" id="UP000789901"/>
    </source>
</evidence>
<name>A0ABM8W3I5_GIGMA</name>
<keyword evidence="2" id="KW-1185">Reference proteome</keyword>
<organism evidence="1 2">
    <name type="scientific">Gigaspora margarita</name>
    <dbReference type="NCBI Taxonomy" id="4874"/>
    <lineage>
        <taxon>Eukaryota</taxon>
        <taxon>Fungi</taxon>
        <taxon>Fungi incertae sedis</taxon>
        <taxon>Mucoromycota</taxon>
        <taxon>Glomeromycotina</taxon>
        <taxon>Glomeromycetes</taxon>
        <taxon>Diversisporales</taxon>
        <taxon>Gigasporaceae</taxon>
        <taxon>Gigaspora</taxon>
    </lineage>
</organism>
<accession>A0ABM8W3I5</accession>
<evidence type="ECO:0000313" key="1">
    <source>
        <dbReference type="EMBL" id="CAG8515559.1"/>
    </source>
</evidence>